<keyword evidence="1" id="KW-0732">Signal</keyword>
<dbReference type="Pfam" id="PF04355">
    <property type="entry name" value="BamE"/>
    <property type="match status" value="1"/>
</dbReference>
<evidence type="ECO:0000256" key="1">
    <source>
        <dbReference type="ARBA" id="ARBA00022729"/>
    </source>
</evidence>
<protein>
    <recommendedName>
        <fullName evidence="4">Outer membrane protein assembly factor BamE domain-containing protein</fullName>
    </recommendedName>
</protein>
<keyword evidence="3" id="KW-1133">Transmembrane helix</keyword>
<feature type="transmembrane region" description="Helical" evidence="3">
    <location>
        <begin position="58"/>
        <end position="79"/>
    </location>
</feature>
<gene>
    <name evidence="5" type="ORF">METZ01_LOCUS102427</name>
</gene>
<dbReference type="AlphaFoldDB" id="A0A381WCA5"/>
<reference evidence="5" key="1">
    <citation type="submission" date="2018-05" db="EMBL/GenBank/DDBJ databases">
        <authorList>
            <person name="Lanie J.A."/>
            <person name="Ng W.-L."/>
            <person name="Kazmierczak K.M."/>
            <person name="Andrzejewski T.M."/>
            <person name="Davidsen T.M."/>
            <person name="Wayne K.J."/>
            <person name="Tettelin H."/>
            <person name="Glass J.I."/>
            <person name="Rusch D."/>
            <person name="Podicherti R."/>
            <person name="Tsui H.-C.T."/>
            <person name="Winkler M.E."/>
        </authorList>
    </citation>
    <scope>NUCLEOTIDE SEQUENCE</scope>
</reference>
<feature type="domain" description="Outer membrane protein assembly factor BamE" evidence="4">
    <location>
        <begin position="84"/>
        <end position="149"/>
    </location>
</feature>
<accession>A0A381WCA5</accession>
<proteinExistence type="predicted"/>
<dbReference type="InterPro" id="IPR037873">
    <property type="entry name" value="BamE-like"/>
</dbReference>
<dbReference type="Gene3D" id="3.30.1450.10">
    <property type="match status" value="1"/>
</dbReference>
<evidence type="ECO:0000256" key="2">
    <source>
        <dbReference type="ARBA" id="ARBA00023136"/>
    </source>
</evidence>
<evidence type="ECO:0000313" key="5">
    <source>
        <dbReference type="EMBL" id="SVA49573.1"/>
    </source>
</evidence>
<evidence type="ECO:0000259" key="4">
    <source>
        <dbReference type="Pfam" id="PF04355"/>
    </source>
</evidence>
<organism evidence="5">
    <name type="scientific">marine metagenome</name>
    <dbReference type="NCBI Taxonomy" id="408172"/>
    <lineage>
        <taxon>unclassified sequences</taxon>
        <taxon>metagenomes</taxon>
        <taxon>ecological metagenomes</taxon>
    </lineage>
</organism>
<dbReference type="GO" id="GO:0019867">
    <property type="term" value="C:outer membrane"/>
    <property type="evidence" value="ECO:0007669"/>
    <property type="project" value="InterPro"/>
</dbReference>
<keyword evidence="2 3" id="KW-0472">Membrane</keyword>
<sequence length="159" mass="18225">MKTQQFYPQLFRKFHHIFDKFAKAAKNTEIKNLYKNEDNMRSKMFEEQSEAKPVKPNYAVALILISIMIIFVSGCITLGKDFPEANVSSITIGVTTKNEIRRLFGSPWLTGVQDGQPAWTYGSYDYSLFGERKAKDLVVQFDDQGKVSSFTFSTTDHEE</sequence>
<evidence type="ECO:0000256" key="3">
    <source>
        <dbReference type="SAM" id="Phobius"/>
    </source>
</evidence>
<dbReference type="InterPro" id="IPR007450">
    <property type="entry name" value="BamE_dom"/>
</dbReference>
<dbReference type="EMBL" id="UINC01011208">
    <property type="protein sequence ID" value="SVA49573.1"/>
    <property type="molecule type" value="Genomic_DNA"/>
</dbReference>
<keyword evidence="3" id="KW-0812">Transmembrane</keyword>
<name>A0A381WCA5_9ZZZZ</name>